<dbReference type="Gene3D" id="1.10.1370.20">
    <property type="entry name" value="Oligoendopeptidase f, C-terminal domain"/>
    <property type="match status" value="1"/>
</dbReference>
<reference evidence="9 10" key="2">
    <citation type="journal article" date="2013" name="PLoS ONE">
        <title>INDIGO - INtegrated Data Warehouse of MIcrobial GenOmes with Examples from the Red Sea Extremophiles.</title>
        <authorList>
            <person name="Alam I."/>
            <person name="Antunes A."/>
            <person name="Kamau A.A."/>
            <person name="Ba Alawi W."/>
            <person name="Kalkatawi M."/>
            <person name="Stingl U."/>
            <person name="Bajic V.B."/>
        </authorList>
    </citation>
    <scope>NUCLEOTIDE SEQUENCE [LARGE SCALE GENOMIC DNA]</scope>
    <source>
        <strain evidence="9 10">SSD-17B</strain>
    </source>
</reference>
<dbReference type="GO" id="GO:0006508">
    <property type="term" value="P:proteolysis"/>
    <property type="evidence" value="ECO:0007669"/>
    <property type="project" value="UniProtKB-KW"/>
</dbReference>
<evidence type="ECO:0000259" key="8">
    <source>
        <dbReference type="Pfam" id="PF08439"/>
    </source>
</evidence>
<organism evidence="9 10">
    <name type="scientific">Haloplasma contractile SSD-17B</name>
    <dbReference type="NCBI Taxonomy" id="1033810"/>
    <lineage>
        <taxon>Bacteria</taxon>
        <taxon>Bacillati</taxon>
        <taxon>Mycoplasmatota</taxon>
        <taxon>Mollicutes</taxon>
        <taxon>Haloplasmatales</taxon>
        <taxon>Haloplasmataceae</taxon>
        <taxon>Haloplasma</taxon>
    </lineage>
</organism>
<evidence type="ECO:0000256" key="4">
    <source>
        <dbReference type="ARBA" id="ARBA00022833"/>
    </source>
</evidence>
<dbReference type="InParanoid" id="U2FH11"/>
<evidence type="ECO:0008006" key="11">
    <source>
        <dbReference type="Google" id="ProtNLM"/>
    </source>
</evidence>
<evidence type="ECO:0000256" key="2">
    <source>
        <dbReference type="ARBA" id="ARBA00022723"/>
    </source>
</evidence>
<dbReference type="CDD" id="cd09607">
    <property type="entry name" value="M3B_PepF"/>
    <property type="match status" value="1"/>
</dbReference>
<dbReference type="Gene3D" id="1.20.140.70">
    <property type="entry name" value="Oligopeptidase f, N-terminal domain"/>
    <property type="match status" value="1"/>
</dbReference>
<dbReference type="InterPro" id="IPR001333">
    <property type="entry name" value="Peptidase_M32_Taq"/>
</dbReference>
<dbReference type="InterPro" id="IPR011977">
    <property type="entry name" value="Pept_M3B_clade3"/>
</dbReference>
<dbReference type="InterPro" id="IPR042088">
    <property type="entry name" value="OligoPept_F_C"/>
</dbReference>
<keyword evidence="5 6" id="KW-0482">Metalloprotease</keyword>
<comment type="caution">
    <text evidence="9">The sequence shown here is derived from an EMBL/GenBank/DDBJ whole genome shotgun (WGS) entry which is preliminary data.</text>
</comment>
<dbReference type="InterPro" id="IPR034006">
    <property type="entry name" value="M3B_PepF_2"/>
</dbReference>
<comment type="similarity">
    <text evidence="6">Belongs to the peptidase M3 family.</text>
</comment>
<dbReference type="SUPFAM" id="SSF55486">
    <property type="entry name" value="Metalloproteases ('zincins'), catalytic domain"/>
    <property type="match status" value="1"/>
</dbReference>
<sequence length="607" mass="69238">MISRPYKSLLIVRMGTKNLNMSWSLDELYSSFKGDDFLSDLELLDIKIEELNTWADINLVDTLNAASKLEQYISMIQDYFKVSSRLGAFARLTNSADSKQEDAKKYMGILEKKSTRLTKVFVQISNWVSSIDHLEMVIESSPVLKEHHFYLQEIVRKNKYMLSEKEEVIISKMKMTSSSAWSKFKNQVASNHTVDIELDGKKETLGINKIKNLYSSKDGEVRKKAFYAERDSNDRIAESVAASLNGIKGEVLSLCELKGYDSPLHKTLEDSRMDEKTLNTMLKVMSDNLGEFKRYYDKKAKLLGYEGKLPWYDLVAPIGDKDMEFTYSEARDFIVKQFSSFSEELGNMAVEAFDDRWIDAEVRDGKRGGAFCSNLHCIKQSRILSSFGGSFKNVSTLAHELGHAYHGHVLQKESALNASYPMPLAETASIFAENIVRNAALKQADDEEALVILGTELTNCSAVIVDIYSRFLFEKEVFNKREEGDIPLEEIKNLMVGAQKEAYGEGIDEETFDYYAWIHKPHYYYAGRNFYNFPYAFGLLFAKGLYAMYLKEGEAFINKYNEVLKLTGQANVYDVAKSVGIDLHDETFWQGSMDMIKKSIDQFCEIG</sequence>
<evidence type="ECO:0000259" key="7">
    <source>
        <dbReference type="Pfam" id="PF01432"/>
    </source>
</evidence>
<dbReference type="PANTHER" id="PTHR34217:SF1">
    <property type="entry name" value="CARBOXYPEPTIDASE 1"/>
    <property type="match status" value="1"/>
</dbReference>
<dbReference type="EMBL" id="AFNU02000005">
    <property type="protein sequence ID" value="ERJ12145.1"/>
    <property type="molecule type" value="Genomic_DNA"/>
</dbReference>
<keyword evidence="3 6" id="KW-0378">Hydrolase</keyword>
<dbReference type="NCBIfam" id="TIGR02290">
    <property type="entry name" value="M3_fam_3"/>
    <property type="match status" value="1"/>
</dbReference>
<reference evidence="9 10" key="1">
    <citation type="journal article" date="2011" name="J. Bacteriol.">
        <title>Genome sequence of Haloplasma contractile, an unusual contractile bacterium from a deep-sea anoxic brine lake.</title>
        <authorList>
            <person name="Antunes A."/>
            <person name="Alam I."/>
            <person name="El Dorry H."/>
            <person name="Siam R."/>
            <person name="Robertson A."/>
            <person name="Bajic V.B."/>
            <person name="Stingl U."/>
        </authorList>
    </citation>
    <scope>NUCLEOTIDE SEQUENCE [LARGE SCALE GENOMIC DNA]</scope>
    <source>
        <strain evidence="9 10">SSD-17B</strain>
    </source>
</reference>
<dbReference type="RefSeq" id="WP_021031082.1">
    <property type="nucleotide sequence ID" value="NZ_AFNU02000005.1"/>
</dbReference>
<dbReference type="Pfam" id="PF08439">
    <property type="entry name" value="Peptidase_M3_N"/>
    <property type="match status" value="1"/>
</dbReference>
<dbReference type="PANTHER" id="PTHR34217">
    <property type="entry name" value="METAL-DEPENDENT CARBOXYPEPTIDASE"/>
    <property type="match status" value="1"/>
</dbReference>
<dbReference type="InterPro" id="IPR013647">
    <property type="entry name" value="OligopepF_N_dom"/>
</dbReference>
<evidence type="ECO:0000256" key="6">
    <source>
        <dbReference type="RuleBase" id="RU003435"/>
    </source>
</evidence>
<dbReference type="Proteomes" id="UP000005707">
    <property type="component" value="Unassembled WGS sequence"/>
</dbReference>
<dbReference type="GO" id="GO:0004181">
    <property type="term" value="F:metallocarboxypeptidase activity"/>
    <property type="evidence" value="ECO:0007669"/>
    <property type="project" value="InterPro"/>
</dbReference>
<dbReference type="GO" id="GO:0004222">
    <property type="term" value="F:metalloendopeptidase activity"/>
    <property type="evidence" value="ECO:0007669"/>
    <property type="project" value="InterPro"/>
</dbReference>
<comment type="cofactor">
    <cofactor evidence="6">
        <name>Zn(2+)</name>
        <dbReference type="ChEBI" id="CHEBI:29105"/>
    </cofactor>
    <text evidence="6">Binds 1 zinc ion.</text>
</comment>
<evidence type="ECO:0000313" key="10">
    <source>
        <dbReference type="Proteomes" id="UP000005707"/>
    </source>
</evidence>
<gene>
    <name evidence="9" type="ORF">HLPCO_001672</name>
</gene>
<keyword evidence="10" id="KW-1185">Reference proteome</keyword>
<evidence type="ECO:0000256" key="1">
    <source>
        <dbReference type="ARBA" id="ARBA00022670"/>
    </source>
</evidence>
<proteinExistence type="inferred from homology"/>
<dbReference type="eggNOG" id="COG1164">
    <property type="taxonomic scope" value="Bacteria"/>
</dbReference>
<evidence type="ECO:0000313" key="9">
    <source>
        <dbReference type="EMBL" id="ERJ12145.1"/>
    </source>
</evidence>
<dbReference type="AlphaFoldDB" id="U2FH11"/>
<keyword evidence="1 6" id="KW-0645">Protease</keyword>
<accession>U2FH11</accession>
<dbReference type="Pfam" id="PF01432">
    <property type="entry name" value="Peptidase_M3"/>
    <property type="match status" value="1"/>
</dbReference>
<keyword evidence="4 6" id="KW-0862">Zinc</keyword>
<name>U2FH11_9MOLU</name>
<dbReference type="GO" id="GO:0046872">
    <property type="term" value="F:metal ion binding"/>
    <property type="evidence" value="ECO:0007669"/>
    <property type="project" value="UniProtKB-UniRule"/>
</dbReference>
<protein>
    <recommendedName>
        <fullName evidence="11">Oligoendopeptidase F protein</fullName>
    </recommendedName>
</protein>
<feature type="domain" description="Oligopeptidase F N-terminal" evidence="8">
    <location>
        <begin position="132"/>
        <end position="187"/>
    </location>
</feature>
<evidence type="ECO:0000256" key="3">
    <source>
        <dbReference type="ARBA" id="ARBA00022801"/>
    </source>
</evidence>
<evidence type="ECO:0000256" key="5">
    <source>
        <dbReference type="ARBA" id="ARBA00023049"/>
    </source>
</evidence>
<feature type="domain" description="Peptidase M3A/M3B catalytic" evidence="7">
    <location>
        <begin position="214"/>
        <end position="593"/>
    </location>
</feature>
<dbReference type="STRING" id="1033810.HLPCO_001672"/>
<dbReference type="InterPro" id="IPR001567">
    <property type="entry name" value="Pept_M3A_M3B_dom"/>
</dbReference>
<keyword evidence="2 6" id="KW-0479">Metal-binding</keyword>